<name>A0AAN6T1B2_9PEZI</name>
<reference evidence="2" key="2">
    <citation type="submission" date="2023-05" db="EMBL/GenBank/DDBJ databases">
        <authorList>
            <consortium name="Lawrence Berkeley National Laboratory"/>
            <person name="Steindorff A."/>
            <person name="Hensen N."/>
            <person name="Bonometti L."/>
            <person name="Westerberg I."/>
            <person name="Brannstrom I.O."/>
            <person name="Guillou S."/>
            <person name="Cros-Aarteil S."/>
            <person name="Calhoun S."/>
            <person name="Haridas S."/>
            <person name="Kuo A."/>
            <person name="Mondo S."/>
            <person name="Pangilinan J."/>
            <person name="Riley R."/>
            <person name="Labutti K."/>
            <person name="Andreopoulos B."/>
            <person name="Lipzen A."/>
            <person name="Chen C."/>
            <person name="Yanf M."/>
            <person name="Daum C."/>
            <person name="Ng V."/>
            <person name="Clum A."/>
            <person name="Ohm R."/>
            <person name="Martin F."/>
            <person name="Silar P."/>
            <person name="Natvig D."/>
            <person name="Lalanne C."/>
            <person name="Gautier V."/>
            <person name="Ament-Velasquez S.L."/>
            <person name="Kruys A."/>
            <person name="Hutchinson M.I."/>
            <person name="Powell A.J."/>
            <person name="Barry K."/>
            <person name="Miller A.N."/>
            <person name="Grigoriev I.V."/>
            <person name="Debuchy R."/>
            <person name="Gladieux P."/>
            <person name="Thoren M.H."/>
            <person name="Johannesson H."/>
        </authorList>
    </citation>
    <scope>NUCLEOTIDE SEQUENCE</scope>
    <source>
        <strain evidence="2">CBS 757.83</strain>
    </source>
</reference>
<feature type="signal peptide" evidence="1">
    <location>
        <begin position="1"/>
        <end position="21"/>
    </location>
</feature>
<keyword evidence="3" id="KW-1185">Reference proteome</keyword>
<dbReference type="AlphaFoldDB" id="A0AAN6T1B2"/>
<proteinExistence type="predicted"/>
<comment type="caution">
    <text evidence="2">The sequence shown here is derived from an EMBL/GenBank/DDBJ whole genome shotgun (WGS) entry which is preliminary data.</text>
</comment>
<dbReference type="Proteomes" id="UP001305647">
    <property type="component" value="Unassembled WGS sequence"/>
</dbReference>
<evidence type="ECO:0000313" key="3">
    <source>
        <dbReference type="Proteomes" id="UP001305647"/>
    </source>
</evidence>
<evidence type="ECO:0000256" key="1">
    <source>
        <dbReference type="SAM" id="SignalP"/>
    </source>
</evidence>
<reference evidence="2" key="1">
    <citation type="journal article" date="2023" name="Mol. Phylogenet. Evol.">
        <title>Genome-scale phylogeny and comparative genomics of the fungal order Sordariales.</title>
        <authorList>
            <person name="Hensen N."/>
            <person name="Bonometti L."/>
            <person name="Westerberg I."/>
            <person name="Brannstrom I.O."/>
            <person name="Guillou S."/>
            <person name="Cros-Aarteil S."/>
            <person name="Calhoun S."/>
            <person name="Haridas S."/>
            <person name="Kuo A."/>
            <person name="Mondo S."/>
            <person name="Pangilinan J."/>
            <person name="Riley R."/>
            <person name="LaButti K."/>
            <person name="Andreopoulos B."/>
            <person name="Lipzen A."/>
            <person name="Chen C."/>
            <person name="Yan M."/>
            <person name="Daum C."/>
            <person name="Ng V."/>
            <person name="Clum A."/>
            <person name="Steindorff A."/>
            <person name="Ohm R.A."/>
            <person name="Martin F."/>
            <person name="Silar P."/>
            <person name="Natvig D.O."/>
            <person name="Lalanne C."/>
            <person name="Gautier V."/>
            <person name="Ament-Velasquez S.L."/>
            <person name="Kruys A."/>
            <person name="Hutchinson M.I."/>
            <person name="Powell A.J."/>
            <person name="Barry K."/>
            <person name="Miller A.N."/>
            <person name="Grigoriev I.V."/>
            <person name="Debuchy R."/>
            <person name="Gladieux P."/>
            <person name="Hiltunen Thoren M."/>
            <person name="Johannesson H."/>
        </authorList>
    </citation>
    <scope>NUCLEOTIDE SEQUENCE</scope>
    <source>
        <strain evidence="2">CBS 757.83</strain>
    </source>
</reference>
<keyword evidence="1" id="KW-0732">Signal</keyword>
<protein>
    <recommendedName>
        <fullName evidence="4">Secreted protein</fullName>
    </recommendedName>
</protein>
<evidence type="ECO:0008006" key="4">
    <source>
        <dbReference type="Google" id="ProtNLM"/>
    </source>
</evidence>
<sequence>MKGVFGLGLVWLSWIWFSARSTQPPIVTLFSGDWGLLWEWEPRSERKGDEISWRRSPFSFCLSFYSLSDFLYPSFYSVLMTTWFSFHRSTLSIFLQCMDACGTILCIT</sequence>
<organism evidence="2 3">
    <name type="scientific">Parathielavia hyrcaniae</name>
    <dbReference type="NCBI Taxonomy" id="113614"/>
    <lineage>
        <taxon>Eukaryota</taxon>
        <taxon>Fungi</taxon>
        <taxon>Dikarya</taxon>
        <taxon>Ascomycota</taxon>
        <taxon>Pezizomycotina</taxon>
        <taxon>Sordariomycetes</taxon>
        <taxon>Sordariomycetidae</taxon>
        <taxon>Sordariales</taxon>
        <taxon>Chaetomiaceae</taxon>
        <taxon>Parathielavia</taxon>
    </lineage>
</organism>
<dbReference type="EMBL" id="MU863641">
    <property type="protein sequence ID" value="KAK4100439.1"/>
    <property type="molecule type" value="Genomic_DNA"/>
</dbReference>
<accession>A0AAN6T1B2</accession>
<evidence type="ECO:0000313" key="2">
    <source>
        <dbReference type="EMBL" id="KAK4100439.1"/>
    </source>
</evidence>
<gene>
    <name evidence="2" type="ORF">N658DRAFT_103202</name>
</gene>
<feature type="chain" id="PRO_5042927734" description="Secreted protein" evidence="1">
    <location>
        <begin position="22"/>
        <end position="108"/>
    </location>
</feature>